<feature type="chain" id="PRO_5043859045" description="E2 ubiquitin-conjugating enzyme" evidence="7">
    <location>
        <begin position="19"/>
        <end position="1276"/>
    </location>
</feature>
<dbReference type="EC" id="2.3.2.23" evidence="1"/>
<dbReference type="EMBL" id="JANAVB010010799">
    <property type="protein sequence ID" value="KAJ6838146.1"/>
    <property type="molecule type" value="Genomic_DNA"/>
</dbReference>
<dbReference type="Pfam" id="PF23046">
    <property type="entry name" value="tSH3-B_UBE2O"/>
    <property type="match status" value="1"/>
</dbReference>
<evidence type="ECO:0000313" key="9">
    <source>
        <dbReference type="EMBL" id="KAJ6838146.1"/>
    </source>
</evidence>
<dbReference type="InterPro" id="IPR057735">
    <property type="entry name" value="UBE2O-like_tSH3-B"/>
</dbReference>
<dbReference type="InterPro" id="IPR000608">
    <property type="entry name" value="UBC"/>
</dbReference>
<proteinExistence type="predicted"/>
<evidence type="ECO:0000256" key="4">
    <source>
        <dbReference type="ARBA" id="ARBA00022786"/>
    </source>
</evidence>
<dbReference type="GO" id="GO:0005524">
    <property type="term" value="F:ATP binding"/>
    <property type="evidence" value="ECO:0007669"/>
    <property type="project" value="UniProtKB-KW"/>
</dbReference>
<feature type="compositionally biased region" description="Basic and acidic residues" evidence="6">
    <location>
        <begin position="140"/>
        <end position="156"/>
    </location>
</feature>
<dbReference type="SMART" id="SM00212">
    <property type="entry name" value="UBCc"/>
    <property type="match status" value="1"/>
</dbReference>
<protein>
    <recommendedName>
        <fullName evidence="1">E2 ubiquitin-conjugating enzyme</fullName>
        <ecNumber evidence="1">2.3.2.23</ecNumber>
    </recommendedName>
</protein>
<dbReference type="InterPro" id="IPR057734">
    <property type="entry name" value="UBE2O-like_SH3-C"/>
</dbReference>
<evidence type="ECO:0000259" key="8">
    <source>
        <dbReference type="PROSITE" id="PS50127"/>
    </source>
</evidence>
<dbReference type="FunFam" id="3.10.110.10:FF:000028">
    <property type="entry name" value="Probable ubiquitin-conjugating enzyme E2 23"/>
    <property type="match status" value="1"/>
</dbReference>
<reference evidence="9" key="2">
    <citation type="submission" date="2023-04" db="EMBL/GenBank/DDBJ databases">
        <authorList>
            <person name="Bruccoleri R.E."/>
            <person name="Oakeley E.J."/>
            <person name="Faust A.-M."/>
            <person name="Dessus-Babus S."/>
            <person name="Altorfer M."/>
            <person name="Burckhardt D."/>
            <person name="Oertli M."/>
            <person name="Naumann U."/>
            <person name="Petersen F."/>
            <person name="Wong J."/>
        </authorList>
    </citation>
    <scope>NUCLEOTIDE SEQUENCE</scope>
    <source>
        <strain evidence="9">GSM-AAB239-AS_SAM_17_03QT</strain>
        <tissue evidence="9">Leaf</tissue>
    </source>
</reference>
<dbReference type="Pfam" id="PF23044">
    <property type="entry name" value="SH3-C_UBE2O"/>
    <property type="match status" value="1"/>
</dbReference>
<dbReference type="Pfam" id="PF00179">
    <property type="entry name" value="UQ_con"/>
    <property type="match status" value="1"/>
</dbReference>
<accession>A0AAX6HAV4</accession>
<dbReference type="Proteomes" id="UP001140949">
    <property type="component" value="Unassembled WGS sequence"/>
</dbReference>
<dbReference type="InterPro" id="IPR057733">
    <property type="entry name" value="UBE2O-like_SH3-B"/>
</dbReference>
<keyword evidence="7" id="KW-0732">Signal</keyword>
<feature type="signal peptide" evidence="7">
    <location>
        <begin position="1"/>
        <end position="18"/>
    </location>
</feature>
<evidence type="ECO:0000256" key="5">
    <source>
        <dbReference type="ARBA" id="ARBA00022840"/>
    </source>
</evidence>
<dbReference type="GO" id="GO:0061631">
    <property type="term" value="F:ubiquitin conjugating enzyme activity"/>
    <property type="evidence" value="ECO:0007669"/>
    <property type="project" value="UniProtKB-EC"/>
</dbReference>
<feature type="region of interest" description="Disordered" evidence="6">
    <location>
        <begin position="135"/>
        <end position="181"/>
    </location>
</feature>
<dbReference type="PANTHER" id="PTHR46116:SF21">
    <property type="entry name" value="UBIQUITIN-CONJUGATING ENZYME E2 23-RELATED"/>
    <property type="match status" value="1"/>
</dbReference>
<organism evidence="9 10">
    <name type="scientific">Iris pallida</name>
    <name type="common">Sweet iris</name>
    <dbReference type="NCBI Taxonomy" id="29817"/>
    <lineage>
        <taxon>Eukaryota</taxon>
        <taxon>Viridiplantae</taxon>
        <taxon>Streptophyta</taxon>
        <taxon>Embryophyta</taxon>
        <taxon>Tracheophyta</taxon>
        <taxon>Spermatophyta</taxon>
        <taxon>Magnoliopsida</taxon>
        <taxon>Liliopsida</taxon>
        <taxon>Asparagales</taxon>
        <taxon>Iridaceae</taxon>
        <taxon>Iridoideae</taxon>
        <taxon>Irideae</taxon>
        <taxon>Iris</taxon>
    </lineage>
</organism>
<evidence type="ECO:0000256" key="7">
    <source>
        <dbReference type="SAM" id="SignalP"/>
    </source>
</evidence>
<evidence type="ECO:0000256" key="2">
    <source>
        <dbReference type="ARBA" id="ARBA00022679"/>
    </source>
</evidence>
<sequence>MIHILINLFIIILSPLFSLLRFRGAPPSSPTASRSDPPRRTPSSLRQMEHDLYSSEDTLPENANVQKENVEVNLMEPTRDDYGSGTKESIESEQAMIPRVNSANTSSDVFVYRQDVVGCSKYEGLLGVVMEVAGDSDSEGSIRDGSDSEDDRDRNGDVVGGDNVNVGDESKNHIGDEDDDSLQDGQVRIIWTDGSETTDKVSDVTIVDRSFFHGDIVASVSNPTGQLGLVVDVKITVDLLASNGEVIKQISSKDLKRIREFSIGDYVVRGPWLGRVDDVFDNVTILFDDGSVCKVVKADPLRLQPVLKPVIDDADCPYHPGQRVRAVSSSVFKSSRWLSGLWKAHRLEGTVIKVQTASVMVYWIASAHLGVGTNSSAVPSEEQNPKDLTLLHCFSYANWQLGDWCLFPSSSDADGTSESSSLKATVGGSPTNHSKDLTLLDDTYSPVNRGIKSSGQDLDSPELVDKGLRSSETKYPITAVVDETLDHTPTTISGVNDLQLVSGQISSSDGGSDATSQGLDGNFQSENVDSMGIDKTVKLGESSRTGLIDTPQEDGCCDSSLVTKEAVHESWPSYRRKLRKVLFKRDKKTRRRDETFERALFIINTMTKVDVAWQDGTKQYDVDSKSLLPIQSPSDHEFFPEQYVVEKVSSEYDDSLDTKRVGIVRSVNSKDRTVCVRWLKPVSRPEDLRQFDCDEVVSAYELDVHPDYDYCYGDVVVRLSPVSVPSTTADLDSTTGEPAEQLDQLDQFEADADAIKNPSNYDQAELLLKDEDCTDFTSLSWVGNITGLQDGDIEVTWADGMVSKVGPQAIYVVGRDDDGDSFGGGSEVSDTGASWETVDGNETDMLITTEKEGDLESPSDNGPDMEGTSTVPVEDSNIGRSGPLSVPLAALGFVTRLATGLFSLGRKEQDIDDTVADGNESQDNLEDLDNRAADDGSIPLNNALYSDSMQDGLQNADDNHVAVTKDNEVLDMDDIDNSVPVGMHDCSSGADNKDDHCNFKHFDVAESPLDHYFLGSNAQSNGGRKWAKKVQQEWSILEKNLPDAIYVRLFEDRMDLLRAVIVGACGTPYQDGLFFFDFHLPPEYPQVPPTAYYHSGGLRINPNLYVDGKVCLSLLNTWTGKGNEVWEPSTSSILQVLVSLQGLVLNSKPYFNEAGYEKQVGTIEGEKNCIPYNENTYLLNLKSMMYLLRRPPMHFESFVKDHFRSRGHYILKACQAYMSGCLIGSLTKDACMTEKSKDHTTSVGFKLMLAKLLPRLIAALTEVGVDCKEFENINNS</sequence>
<dbReference type="PANTHER" id="PTHR46116">
    <property type="entry name" value="(E3-INDEPENDENT) E2 UBIQUITIN-CONJUGATING ENZYME"/>
    <property type="match status" value="1"/>
</dbReference>
<evidence type="ECO:0000256" key="1">
    <source>
        <dbReference type="ARBA" id="ARBA00012486"/>
    </source>
</evidence>
<feature type="region of interest" description="Disordered" evidence="6">
    <location>
        <begin position="417"/>
        <end position="440"/>
    </location>
</feature>
<keyword evidence="2" id="KW-0808">Transferase</keyword>
<evidence type="ECO:0000256" key="3">
    <source>
        <dbReference type="ARBA" id="ARBA00022741"/>
    </source>
</evidence>
<evidence type="ECO:0000256" key="6">
    <source>
        <dbReference type="SAM" id="MobiDB-lite"/>
    </source>
</evidence>
<gene>
    <name evidence="9" type="ORF">M6B38_319705</name>
</gene>
<comment type="caution">
    <text evidence="9">The sequence shown here is derived from an EMBL/GenBank/DDBJ whole genome shotgun (WGS) entry which is preliminary data.</text>
</comment>
<keyword evidence="5" id="KW-0067">ATP-binding</keyword>
<dbReference type="PROSITE" id="PS50127">
    <property type="entry name" value="UBC_2"/>
    <property type="match status" value="1"/>
</dbReference>
<dbReference type="Gene3D" id="3.10.110.10">
    <property type="entry name" value="Ubiquitin Conjugating Enzyme"/>
    <property type="match status" value="1"/>
</dbReference>
<dbReference type="InterPro" id="IPR016135">
    <property type="entry name" value="UBQ-conjugating_enzyme/RWD"/>
</dbReference>
<feature type="domain" description="UBC core" evidence="8">
    <location>
        <begin position="1025"/>
        <end position="1185"/>
    </location>
</feature>
<feature type="region of interest" description="Disordered" evidence="6">
    <location>
        <begin position="851"/>
        <end position="878"/>
    </location>
</feature>
<dbReference type="Pfam" id="PF23043">
    <property type="entry name" value="SH3-B_UBE2O"/>
    <property type="match status" value="1"/>
</dbReference>
<keyword evidence="4" id="KW-0833">Ubl conjugation pathway</keyword>
<dbReference type="SUPFAM" id="SSF54495">
    <property type="entry name" value="UBC-like"/>
    <property type="match status" value="1"/>
</dbReference>
<dbReference type="AlphaFoldDB" id="A0AAX6HAV4"/>
<keyword evidence="3" id="KW-0547">Nucleotide-binding</keyword>
<keyword evidence="10" id="KW-1185">Reference proteome</keyword>
<reference evidence="9" key="1">
    <citation type="journal article" date="2023" name="GigaByte">
        <title>Genome assembly of the bearded iris, Iris pallida Lam.</title>
        <authorList>
            <person name="Bruccoleri R.E."/>
            <person name="Oakeley E.J."/>
            <person name="Faust A.M.E."/>
            <person name="Altorfer M."/>
            <person name="Dessus-Babus S."/>
            <person name="Burckhardt D."/>
            <person name="Oertli M."/>
            <person name="Naumann U."/>
            <person name="Petersen F."/>
            <person name="Wong J."/>
        </authorList>
    </citation>
    <scope>NUCLEOTIDE SEQUENCE</scope>
    <source>
        <strain evidence="9">GSM-AAB239-AS_SAM_17_03QT</strain>
    </source>
</reference>
<dbReference type="CDD" id="cd23837">
    <property type="entry name" value="UBCc_UBE2O"/>
    <property type="match status" value="1"/>
</dbReference>
<name>A0AAX6HAV4_IRIPA</name>
<evidence type="ECO:0000313" key="10">
    <source>
        <dbReference type="Proteomes" id="UP001140949"/>
    </source>
</evidence>